<evidence type="ECO:0000313" key="3">
    <source>
        <dbReference type="Proteomes" id="UP000221250"/>
    </source>
</evidence>
<dbReference type="InterPro" id="IPR008160">
    <property type="entry name" value="Collagen"/>
</dbReference>
<organism evidence="2 3">
    <name type="scientific">Erwinia phage vB_EamM_Yoloswag</name>
    <dbReference type="NCBI Taxonomy" id="1958956"/>
    <lineage>
        <taxon>Viruses</taxon>
        <taxon>Duplodnaviria</taxon>
        <taxon>Heunggongvirae</taxon>
        <taxon>Uroviricota</taxon>
        <taxon>Caudoviricetes</taxon>
        <taxon>Yoloswagvirus</taxon>
        <taxon>Yoloswagvirus yoloswag</taxon>
    </lineage>
</organism>
<dbReference type="CDD" id="cd00081">
    <property type="entry name" value="Hint"/>
    <property type="match status" value="1"/>
</dbReference>
<keyword evidence="3" id="KW-1185">Reference proteome</keyword>
<reference evidence="2 3" key="1">
    <citation type="submission" date="2017-01" db="EMBL/GenBank/DDBJ databases">
        <authorList>
            <person name="Mah S.A."/>
            <person name="Swanson W.J."/>
            <person name="Moy G.W."/>
            <person name="Vacquier V.D."/>
        </authorList>
    </citation>
    <scope>NUCLEOTIDE SEQUENCE [LARGE SCALE GENOMIC DNA]</scope>
</reference>
<dbReference type="Gene3D" id="2.170.16.10">
    <property type="entry name" value="Hedgehog/Intein (Hint) domain"/>
    <property type="match status" value="1"/>
</dbReference>
<dbReference type="EMBL" id="KY448244">
    <property type="protein sequence ID" value="AQT28584.1"/>
    <property type="molecule type" value="Genomic_DNA"/>
</dbReference>
<dbReference type="Proteomes" id="UP000221250">
    <property type="component" value="Segment"/>
</dbReference>
<gene>
    <name evidence="2" type="ORF">YOLOSWAG_102</name>
</gene>
<accession>A0A1S6L324</accession>
<feature type="compositionally biased region" description="Low complexity" evidence="1">
    <location>
        <begin position="137"/>
        <end position="156"/>
    </location>
</feature>
<feature type="region of interest" description="Disordered" evidence="1">
    <location>
        <begin position="70"/>
        <end position="173"/>
    </location>
</feature>
<dbReference type="InterPro" id="IPR036844">
    <property type="entry name" value="Hint_dom_sf"/>
</dbReference>
<sequence length="477" mass="50420">MTTLSITQISTDVNDSGKEAIASDGTLQFETTDLQTQTQIAKIKFSSANGVLTFIKLNGEVVEVSGLPTIASFGEGKPGQRGAPGATGRDGRDGRDGETGVSGCEGGSGNRGLDGTDGTDGEDGEQGPPGYPGYPGPVGRKGPTGATGTTGPLGPRGNDGPSCIAGATGPTGPAPIETAVVSTVVPTDSRVFAWLYPTAAGTPAPALPTIQTLSASASNVSMVGQRSVQGSDLFNALAYLPVNVRGGRGGYKYKWSISKMENISIADDTTSTVQIKFDGRVEPGSEKILTGKITCVVTDLGQTSRPTATATATITFVARNPQGVQSGCIVFGSVVETVLGDRRVEELVVGDSLLARTEQPKEFRDYTSKSLRGHNEHAAVRALRYGQEDHYYLINGQRFTHEHPILVNDTVWRYVPARDVRRGMKVAGRKGPVLVYEVERIYEQVMTVDIDVEPYDCYYVGDVLVHNTDIVAQAEKT</sequence>
<dbReference type="SUPFAM" id="SSF51294">
    <property type="entry name" value="Hedgehog/intein (Hint) domain"/>
    <property type="match status" value="1"/>
</dbReference>
<evidence type="ECO:0000313" key="2">
    <source>
        <dbReference type="EMBL" id="AQT28584.1"/>
    </source>
</evidence>
<proteinExistence type="predicted"/>
<dbReference type="Pfam" id="PF01391">
    <property type="entry name" value="Collagen"/>
    <property type="match status" value="1"/>
</dbReference>
<protein>
    <submittedName>
        <fullName evidence="2">Putative tail fiber protein</fullName>
    </submittedName>
</protein>
<feature type="compositionally biased region" description="Basic and acidic residues" evidence="1">
    <location>
        <begin position="89"/>
        <end position="98"/>
    </location>
</feature>
<dbReference type="PANTHER" id="PTHR24637">
    <property type="entry name" value="COLLAGEN"/>
    <property type="match status" value="1"/>
</dbReference>
<evidence type="ECO:0000256" key="1">
    <source>
        <dbReference type="SAM" id="MobiDB-lite"/>
    </source>
</evidence>
<feature type="compositionally biased region" description="Gly residues" evidence="1">
    <location>
        <begin position="103"/>
        <end position="112"/>
    </location>
</feature>
<name>A0A1S6L324_9CAUD</name>